<reference evidence="1" key="1">
    <citation type="journal article" date="2021" name="Proc. Natl. Acad. Sci. U.S.A.">
        <title>A Catalog of Tens of Thousands of Viruses from Human Metagenomes Reveals Hidden Associations with Chronic Diseases.</title>
        <authorList>
            <person name="Tisza M.J."/>
            <person name="Buck C.B."/>
        </authorList>
    </citation>
    <scope>NUCLEOTIDE SEQUENCE</scope>
    <source>
        <strain evidence="1">CtHip2</strain>
    </source>
</reference>
<evidence type="ECO:0000313" key="1">
    <source>
        <dbReference type="EMBL" id="DAF42641.1"/>
    </source>
</evidence>
<organism evidence="1">
    <name type="scientific">Siphoviridae sp. ctHip2</name>
    <dbReference type="NCBI Taxonomy" id="2827830"/>
    <lineage>
        <taxon>Viruses</taxon>
        <taxon>Duplodnaviria</taxon>
        <taxon>Heunggongvirae</taxon>
        <taxon>Uroviricota</taxon>
        <taxon>Caudoviricetes</taxon>
    </lineage>
</organism>
<accession>A0A8S5RVJ3</accession>
<dbReference type="EMBL" id="BK032497">
    <property type="protein sequence ID" value="DAF42641.1"/>
    <property type="molecule type" value="Genomic_DNA"/>
</dbReference>
<name>A0A8S5RVJ3_9CAUD</name>
<sequence length="330" mass="39516">MNKYYIEKQSNLIKIYKDSVDNDLVFNNILFSSYSEAKFYLLYFKDTIFEKLGYTNCYDEDLKEYTSLKNKINDLEQKIITIDTIIKKHENYVKGYFHSKEWLARQEAAKLYENVLNEKRVLIIAHKAKLASHIRKISNLKITAGSLTIDSILNGKYNQVPAYLKSKHIERFTHEYTNDLIEFSKKENEALNNYKEILRKFDSESRSIYKEKKKIVKLHLKKIELERLLKRLELKIITKIPNQSYYYFVNIDNLPFERLQYNQELECYNLFVVYKNRISEIKSFYEYDNQYYIFTTEGMLPSSSCFFLMNDNIGENIEVKKKEIILGDNL</sequence>
<proteinExistence type="predicted"/>
<protein>
    <submittedName>
        <fullName evidence="1">Uncharacterized protein</fullName>
    </submittedName>
</protein>